<sequence>MLADPNKSPDPAFAAIERYREARRALAEDVKNFPGRDVDEDLTADEIEAVDEMLLTRPATLQGCAALLREIAAAAENMGVPLFDNFGGIDDAGRDFLPMLAAFIEATASGGTAVRS</sequence>
<reference evidence="1 2" key="1">
    <citation type="submission" date="2018-07" db="EMBL/GenBank/DDBJ databases">
        <authorList>
            <person name="Quirk P.G."/>
            <person name="Krulwich T.A."/>
        </authorList>
    </citation>
    <scope>NUCLEOTIDE SEQUENCE [LARGE SCALE GENOMIC DNA]</scope>
    <source>
        <strain evidence="1 2">CC-BB4</strain>
    </source>
</reference>
<organism evidence="1 2">
    <name type="scientific">Pseudolabrys taiwanensis</name>
    <dbReference type="NCBI Taxonomy" id="331696"/>
    <lineage>
        <taxon>Bacteria</taxon>
        <taxon>Pseudomonadati</taxon>
        <taxon>Pseudomonadota</taxon>
        <taxon>Alphaproteobacteria</taxon>
        <taxon>Hyphomicrobiales</taxon>
        <taxon>Xanthobacteraceae</taxon>
        <taxon>Pseudolabrys</taxon>
    </lineage>
</organism>
<proteinExistence type="predicted"/>
<dbReference type="AlphaFoldDB" id="A0A345ZSR9"/>
<name>A0A345ZSR9_9HYPH</name>
<keyword evidence="2" id="KW-1185">Reference proteome</keyword>
<accession>A0A345ZSR9</accession>
<protein>
    <submittedName>
        <fullName evidence="1">Uncharacterized protein</fullName>
    </submittedName>
</protein>
<gene>
    <name evidence="1" type="ORF">DW352_05200</name>
</gene>
<dbReference type="EMBL" id="CP031417">
    <property type="protein sequence ID" value="AXK79966.1"/>
    <property type="molecule type" value="Genomic_DNA"/>
</dbReference>
<dbReference type="Proteomes" id="UP000254889">
    <property type="component" value="Chromosome"/>
</dbReference>
<evidence type="ECO:0000313" key="2">
    <source>
        <dbReference type="Proteomes" id="UP000254889"/>
    </source>
</evidence>
<evidence type="ECO:0000313" key="1">
    <source>
        <dbReference type="EMBL" id="AXK79966.1"/>
    </source>
</evidence>
<dbReference type="KEGG" id="ptaw:DW352_05200"/>